<evidence type="ECO:0000313" key="3">
    <source>
        <dbReference type="Proteomes" id="UP000886520"/>
    </source>
</evidence>
<dbReference type="Gene3D" id="3.30.559.10">
    <property type="entry name" value="Chloramphenicol acetyltransferase-like domain"/>
    <property type="match status" value="2"/>
</dbReference>
<accession>A0A9D4USN1</accession>
<comment type="similarity">
    <text evidence="1">Belongs to the plant acyltransferase family.</text>
</comment>
<dbReference type="InterPro" id="IPR023213">
    <property type="entry name" value="CAT-like_dom_sf"/>
</dbReference>
<sequence length="456" mass="49812">MSVTCYPRCLQELILNVTLEEPELVAPAEGDSGKDFFLSNIDRILTYTVETVHFFDARKSGRSTSEVGAILKNGLAKLLSGPYSFMAGRLRPDPATCRLSICCNGKGALFAKASAHHSLLDLGDVSHPSFQFKKLVLQAFDVSCLEDLPLLLVQVTTFDCGGFVIGLGTNHTLVDGMAAVEFMQNYAAVVRGEGLAMEPQPDRSALKARLPPCISYPHNEFIRLQDLPPEVVSSFAATRSSSDLSGRMAPPTAHLFRTFPLSKPLIDSLKQKALKDGLLSSCSSFDVITALVWKARSIALSLDASPPSTLFFAIDIRSRLEPPLPAHFCGNGVFSAHASATSRELQEMPFSSCVKLVQDAIAAVTDDYVRSALDWGEINHGVPAILSGCFFVAAWWKLGFHNVDFGWGKPFYCGPVVNGRVEFVLLLPHTTKDSCCIYLALEPHQMKKFEEVIYEA</sequence>
<dbReference type="OrthoDB" id="671439at2759"/>
<dbReference type="Proteomes" id="UP000886520">
    <property type="component" value="Chromosome 11"/>
</dbReference>
<dbReference type="EMBL" id="JABFUD020000011">
    <property type="protein sequence ID" value="KAI5073354.1"/>
    <property type="molecule type" value="Genomic_DNA"/>
</dbReference>
<evidence type="ECO:0000256" key="1">
    <source>
        <dbReference type="ARBA" id="ARBA00009861"/>
    </source>
</evidence>
<comment type="caution">
    <text evidence="2">The sequence shown here is derived from an EMBL/GenBank/DDBJ whole genome shotgun (WGS) entry which is preliminary data.</text>
</comment>
<dbReference type="AlphaFoldDB" id="A0A9D4USN1"/>
<proteinExistence type="inferred from homology"/>
<dbReference type="InterPro" id="IPR050317">
    <property type="entry name" value="Plant_Fungal_Acyltransferase"/>
</dbReference>
<gene>
    <name evidence="2" type="ORF">GOP47_0011367</name>
</gene>
<organism evidence="2 3">
    <name type="scientific">Adiantum capillus-veneris</name>
    <name type="common">Maidenhair fern</name>
    <dbReference type="NCBI Taxonomy" id="13818"/>
    <lineage>
        <taxon>Eukaryota</taxon>
        <taxon>Viridiplantae</taxon>
        <taxon>Streptophyta</taxon>
        <taxon>Embryophyta</taxon>
        <taxon>Tracheophyta</taxon>
        <taxon>Polypodiopsida</taxon>
        <taxon>Polypodiidae</taxon>
        <taxon>Polypodiales</taxon>
        <taxon>Pteridineae</taxon>
        <taxon>Pteridaceae</taxon>
        <taxon>Vittarioideae</taxon>
        <taxon>Adiantum</taxon>
    </lineage>
</organism>
<dbReference type="GO" id="GO:0016747">
    <property type="term" value="F:acyltransferase activity, transferring groups other than amino-acyl groups"/>
    <property type="evidence" value="ECO:0007669"/>
    <property type="project" value="TreeGrafter"/>
</dbReference>
<evidence type="ECO:0000313" key="2">
    <source>
        <dbReference type="EMBL" id="KAI5073354.1"/>
    </source>
</evidence>
<dbReference type="Pfam" id="PF02458">
    <property type="entry name" value="Transferase"/>
    <property type="match status" value="1"/>
</dbReference>
<dbReference type="PANTHER" id="PTHR31642:SF189">
    <property type="entry name" value="ACYLTRANSFERASE GLAUCE"/>
    <property type="match status" value="1"/>
</dbReference>
<reference evidence="2" key="1">
    <citation type="submission" date="2021-01" db="EMBL/GenBank/DDBJ databases">
        <title>Adiantum capillus-veneris genome.</title>
        <authorList>
            <person name="Fang Y."/>
            <person name="Liao Q."/>
        </authorList>
    </citation>
    <scope>NUCLEOTIDE SEQUENCE</scope>
    <source>
        <strain evidence="2">H3</strain>
        <tissue evidence="2">Leaf</tissue>
    </source>
</reference>
<protein>
    <submittedName>
        <fullName evidence="2">Uncharacterized protein</fullName>
    </submittedName>
</protein>
<name>A0A9D4USN1_ADICA</name>
<dbReference type="PANTHER" id="PTHR31642">
    <property type="entry name" value="TRICHOTHECENE 3-O-ACETYLTRANSFERASE"/>
    <property type="match status" value="1"/>
</dbReference>
<keyword evidence="3" id="KW-1185">Reference proteome</keyword>